<gene>
    <name evidence="1" type="ORF">BTUL_0228g00080</name>
</gene>
<sequence length="140" mass="17397">MSRGDQPKYHERDVLSFERLEQIQQKKTKWEYFQAQRPLIITRNNILNPQTRIAPQMSYEQLKRRIVYLEEKNHKLEGQLDASDLRSRMWWTDVENYYKGMKKDSEEFQRKVDQRQVRFRNAMRKSQDHERAIREYEERT</sequence>
<proteinExistence type="predicted"/>
<protein>
    <submittedName>
        <fullName evidence="1">Uncharacterized protein</fullName>
    </submittedName>
</protein>
<evidence type="ECO:0000313" key="2">
    <source>
        <dbReference type="Proteomes" id="UP000297777"/>
    </source>
</evidence>
<reference evidence="1 2" key="1">
    <citation type="submission" date="2017-12" db="EMBL/GenBank/DDBJ databases">
        <title>Comparative genomics of Botrytis spp.</title>
        <authorList>
            <person name="Valero-Jimenez C.A."/>
            <person name="Tapia P."/>
            <person name="Veloso J."/>
            <person name="Silva-Moreno E."/>
            <person name="Staats M."/>
            <person name="Valdes J.H."/>
            <person name="Van Kan J.A.L."/>
        </authorList>
    </citation>
    <scope>NUCLEOTIDE SEQUENCE [LARGE SCALE GENOMIC DNA]</scope>
    <source>
        <strain evidence="1 2">Bt9001</strain>
    </source>
</reference>
<name>A0A4Z1EFR3_9HELO</name>
<evidence type="ECO:0000313" key="1">
    <source>
        <dbReference type="EMBL" id="TGO08057.1"/>
    </source>
</evidence>
<dbReference type="EMBL" id="PQXH01000228">
    <property type="protein sequence ID" value="TGO08057.1"/>
    <property type="molecule type" value="Genomic_DNA"/>
</dbReference>
<accession>A0A4Z1EFR3</accession>
<organism evidence="1 2">
    <name type="scientific">Botrytis tulipae</name>
    <dbReference type="NCBI Taxonomy" id="87230"/>
    <lineage>
        <taxon>Eukaryota</taxon>
        <taxon>Fungi</taxon>
        <taxon>Dikarya</taxon>
        <taxon>Ascomycota</taxon>
        <taxon>Pezizomycotina</taxon>
        <taxon>Leotiomycetes</taxon>
        <taxon>Helotiales</taxon>
        <taxon>Sclerotiniaceae</taxon>
        <taxon>Botrytis</taxon>
    </lineage>
</organism>
<keyword evidence="2" id="KW-1185">Reference proteome</keyword>
<dbReference type="Proteomes" id="UP000297777">
    <property type="component" value="Unassembled WGS sequence"/>
</dbReference>
<dbReference type="OrthoDB" id="3529757at2759"/>
<dbReference type="AlphaFoldDB" id="A0A4Z1EFR3"/>
<comment type="caution">
    <text evidence="1">The sequence shown here is derived from an EMBL/GenBank/DDBJ whole genome shotgun (WGS) entry which is preliminary data.</text>
</comment>